<reference evidence="1" key="1">
    <citation type="submission" date="2024-12" db="EMBL/GenBank/DDBJ databases">
        <authorList>
            <person name="Wu N."/>
        </authorList>
    </citation>
    <scope>NUCLEOTIDE SEQUENCE</scope>
    <source>
        <strain evidence="1">P15</strain>
    </source>
</reference>
<proteinExistence type="predicted"/>
<organism evidence="1 2">
    <name type="scientific">Paenibacillus mesotrionivorans</name>
    <dbReference type="NCBI Taxonomy" id="3160968"/>
    <lineage>
        <taxon>Bacteria</taxon>
        <taxon>Bacillati</taxon>
        <taxon>Bacillota</taxon>
        <taxon>Bacilli</taxon>
        <taxon>Bacillales</taxon>
        <taxon>Paenibacillaceae</taxon>
        <taxon>Paenibacillus</taxon>
    </lineage>
</organism>
<dbReference type="EMBL" id="JBJURJ010000006">
    <property type="protein sequence ID" value="MFM9328913.1"/>
    <property type="molecule type" value="Genomic_DNA"/>
</dbReference>
<evidence type="ECO:0000313" key="1">
    <source>
        <dbReference type="EMBL" id="MFM9328913.1"/>
    </source>
</evidence>
<gene>
    <name evidence="1" type="ORF">ACI1P1_11475</name>
</gene>
<dbReference type="Proteomes" id="UP001631969">
    <property type="component" value="Unassembled WGS sequence"/>
</dbReference>
<name>A0ACC7NW55_9BACL</name>
<evidence type="ECO:0000313" key="2">
    <source>
        <dbReference type="Proteomes" id="UP001631969"/>
    </source>
</evidence>
<protein>
    <submittedName>
        <fullName evidence="1">ABC transporter substrate-binding protein</fullName>
    </submittedName>
</protein>
<keyword evidence="2" id="KW-1185">Reference proteome</keyword>
<comment type="caution">
    <text evidence="1">The sequence shown here is derived from an EMBL/GenBank/DDBJ whole genome shotgun (WGS) entry which is preliminary data.</text>
</comment>
<sequence length="397" mass="42415">MKKTWIAAATALVLTVAPLAGCGEKKETTASGGDAGAGGTIKIGANFEMTGGQASFGNSSMKGLKLAVKEINAAGGVLGKQLELVQADNASKSEEATRAAQKLISNDKVVALIGPVTSTNTLGAVPVAQEKKVPLITTSATNPKVTVDERTGKVNDYVFRVCFIDPFQGKVAADFASKELKVKNAAIYLDSSSDYSKGLQKFFKETFTKNGGTIVAEESYQQKDTDFKAVLTRIKEKNPEFIYVPGYYEEVGKIVKQARELGIKAPIMGGDGWDSPQLLEIAGKDALNNTYLSNHYAADDSSAEIKKFVEAFKKDNNNETPDSLAALGYDAVNMLVDAIKRANSVEPQKITDALAKTKDLKLATGSLTLNETHDPVKSAVVLEYKDGKQVFKAKVNP</sequence>
<accession>A0ACC7NW55</accession>